<evidence type="ECO:0000313" key="2">
    <source>
        <dbReference type="Proteomes" id="UP000095284"/>
    </source>
</evidence>
<dbReference type="WBParaSite" id="BXY_1344200.1">
    <property type="protein sequence ID" value="BXY_1344200.1"/>
    <property type="gene ID" value="BXY_1344200"/>
</dbReference>
<feature type="compositionally biased region" description="Basic and acidic residues" evidence="1">
    <location>
        <begin position="13"/>
        <end position="26"/>
    </location>
</feature>
<name>A0A1I7SK62_BURXY</name>
<accession>A0A1I7SK62</accession>
<dbReference type="Pfam" id="PF04870">
    <property type="entry name" value="Moulting_cycle"/>
    <property type="match status" value="1"/>
</dbReference>
<organism evidence="2 3">
    <name type="scientific">Bursaphelenchus xylophilus</name>
    <name type="common">Pinewood nematode worm</name>
    <name type="synonym">Aphelenchoides xylophilus</name>
    <dbReference type="NCBI Taxonomy" id="6326"/>
    <lineage>
        <taxon>Eukaryota</taxon>
        <taxon>Metazoa</taxon>
        <taxon>Ecdysozoa</taxon>
        <taxon>Nematoda</taxon>
        <taxon>Chromadorea</taxon>
        <taxon>Rhabditida</taxon>
        <taxon>Tylenchina</taxon>
        <taxon>Tylenchomorpha</taxon>
        <taxon>Aphelenchoidea</taxon>
        <taxon>Aphelenchoididae</taxon>
        <taxon>Bursaphelenchus</taxon>
    </lineage>
</organism>
<feature type="compositionally biased region" description="Polar residues" evidence="1">
    <location>
        <begin position="1"/>
        <end position="12"/>
    </location>
</feature>
<dbReference type="Proteomes" id="UP000095284">
    <property type="component" value="Unplaced"/>
</dbReference>
<protein>
    <submittedName>
        <fullName evidence="3">Protein C10</fullName>
    </submittedName>
</protein>
<dbReference type="AlphaFoldDB" id="A0A1I7SK62"/>
<reference evidence="3" key="1">
    <citation type="submission" date="2016-11" db="UniProtKB">
        <authorList>
            <consortium name="WormBaseParasite"/>
        </authorList>
    </citation>
    <scope>IDENTIFICATION</scope>
</reference>
<feature type="region of interest" description="Disordered" evidence="1">
    <location>
        <begin position="1"/>
        <end position="26"/>
    </location>
</feature>
<evidence type="ECO:0000256" key="1">
    <source>
        <dbReference type="SAM" id="MobiDB-lite"/>
    </source>
</evidence>
<sequence length="131" mass="15130">MAQMSSFAFQRSTKNEDEKAELDKAFKDPKQMDKLIEKKLKSTKMKPEGRLMQFVKDALKLAYSLSGKNTTNFEKKDMKFVSPRFFGVVKENKKEDEVREAATLCTQRKYGGGPDPLAKNVPFWIREVQKV</sequence>
<dbReference type="InterPro" id="IPR006954">
    <property type="entry name" value="Mlt-10-like"/>
</dbReference>
<proteinExistence type="predicted"/>
<evidence type="ECO:0000313" key="3">
    <source>
        <dbReference type="WBParaSite" id="BXY_1344200.1"/>
    </source>
</evidence>